<gene>
    <name evidence="1" type="ORF">NM688_g3658</name>
</gene>
<dbReference type="Proteomes" id="UP001148662">
    <property type="component" value="Unassembled WGS sequence"/>
</dbReference>
<sequence>MAASPSDPAIAAAYEINLVYNYSVFAALTVVSYEFCLTFADEYKCDNSSLEVFSNVLFELPTFILAAFSALRVFALLGRDYRVATCVFLLGLAPVVLNLYQSSQVTWYYIDDPVLGPSCYYQVLKSSSFVFETNVITAVIRLKYSTATLAGVLCTITADIISIVITWIKTYLHVREASSVGIQVGFGATLLEYAYIQLTFTVQITDPMSSNRVLCIVNLTGGFTMLIPALQSANPVSPFTYVLPNIMLSRFLLNLRQARHRESGDLARFSQFSAPNFRMPSLSNIIGNLGEPLAAAGEDILEDEPRVDAEIREDCDDAFSSSGGEEQASGVLYPVDVEIEEVLRESV</sequence>
<keyword evidence="2" id="KW-1185">Reference proteome</keyword>
<name>A0ACC1T4W9_9APHY</name>
<organism evidence="1 2">
    <name type="scientific">Phlebia brevispora</name>
    <dbReference type="NCBI Taxonomy" id="194682"/>
    <lineage>
        <taxon>Eukaryota</taxon>
        <taxon>Fungi</taxon>
        <taxon>Dikarya</taxon>
        <taxon>Basidiomycota</taxon>
        <taxon>Agaricomycotina</taxon>
        <taxon>Agaricomycetes</taxon>
        <taxon>Polyporales</taxon>
        <taxon>Meruliaceae</taxon>
        <taxon>Phlebia</taxon>
    </lineage>
</organism>
<evidence type="ECO:0000313" key="1">
    <source>
        <dbReference type="EMBL" id="KAJ3553352.1"/>
    </source>
</evidence>
<evidence type="ECO:0000313" key="2">
    <source>
        <dbReference type="Proteomes" id="UP001148662"/>
    </source>
</evidence>
<protein>
    <submittedName>
        <fullName evidence="1">Uncharacterized protein</fullName>
    </submittedName>
</protein>
<accession>A0ACC1T4W9</accession>
<comment type="caution">
    <text evidence="1">The sequence shown here is derived from an EMBL/GenBank/DDBJ whole genome shotgun (WGS) entry which is preliminary data.</text>
</comment>
<reference evidence="1" key="1">
    <citation type="submission" date="2022-07" db="EMBL/GenBank/DDBJ databases">
        <title>Genome Sequence of Phlebia brevispora.</title>
        <authorList>
            <person name="Buettner E."/>
        </authorList>
    </citation>
    <scope>NUCLEOTIDE SEQUENCE</scope>
    <source>
        <strain evidence="1">MPL23</strain>
    </source>
</reference>
<proteinExistence type="predicted"/>
<dbReference type="EMBL" id="JANHOG010000549">
    <property type="protein sequence ID" value="KAJ3553352.1"/>
    <property type="molecule type" value="Genomic_DNA"/>
</dbReference>